<evidence type="ECO:0000259" key="5">
    <source>
        <dbReference type="PROSITE" id="PS50102"/>
    </source>
</evidence>
<comment type="subcellular location">
    <subcellularLocation>
        <location evidence="1">Nucleus</location>
    </subcellularLocation>
</comment>
<feature type="compositionally biased region" description="Polar residues" evidence="4">
    <location>
        <begin position="125"/>
        <end position="142"/>
    </location>
</feature>
<dbReference type="InterPro" id="IPR035979">
    <property type="entry name" value="RBD_domain_sf"/>
</dbReference>
<proteinExistence type="predicted"/>
<organism evidence="6">
    <name type="scientific">Oxyrrhis marina</name>
    <name type="common">Dinoflagellate</name>
    <dbReference type="NCBI Taxonomy" id="2969"/>
    <lineage>
        <taxon>Eukaryota</taxon>
        <taxon>Sar</taxon>
        <taxon>Alveolata</taxon>
        <taxon>Dinophyceae</taxon>
        <taxon>Oxyrrhinales</taxon>
        <taxon>Oxyrrhinaceae</taxon>
        <taxon>Oxyrrhis</taxon>
    </lineage>
</organism>
<dbReference type="GO" id="GO:0003723">
    <property type="term" value="F:RNA binding"/>
    <property type="evidence" value="ECO:0007669"/>
    <property type="project" value="UniProtKB-UniRule"/>
</dbReference>
<evidence type="ECO:0000256" key="2">
    <source>
        <dbReference type="ARBA" id="ARBA00023242"/>
    </source>
</evidence>
<protein>
    <recommendedName>
        <fullName evidence="5">RRM domain-containing protein</fullName>
    </recommendedName>
</protein>
<accession>A0A7S4GLH4</accession>
<dbReference type="PANTHER" id="PTHR13948">
    <property type="entry name" value="RNA-BINDING PROTEIN"/>
    <property type="match status" value="1"/>
</dbReference>
<dbReference type="EMBL" id="HBJB01000574">
    <property type="protein sequence ID" value="CAE0840483.1"/>
    <property type="molecule type" value="Transcribed_RNA"/>
</dbReference>
<dbReference type="SUPFAM" id="SSF54928">
    <property type="entry name" value="RNA-binding domain, RBD"/>
    <property type="match status" value="1"/>
</dbReference>
<keyword evidence="2" id="KW-0539">Nucleus</keyword>
<feature type="domain" description="RRM" evidence="5">
    <location>
        <begin position="178"/>
        <end position="263"/>
    </location>
</feature>
<dbReference type="PANTHER" id="PTHR13948:SF38">
    <property type="entry name" value="D111_G-PATCH DOMAIN-CONTAINING PROTEIN"/>
    <property type="match status" value="1"/>
</dbReference>
<dbReference type="InterPro" id="IPR007201">
    <property type="entry name" value="Mei2-like_Rrm_C"/>
</dbReference>
<evidence type="ECO:0000256" key="3">
    <source>
        <dbReference type="PROSITE-ProRule" id="PRU00176"/>
    </source>
</evidence>
<evidence type="ECO:0000256" key="1">
    <source>
        <dbReference type="ARBA" id="ARBA00004123"/>
    </source>
</evidence>
<dbReference type="GO" id="GO:0005634">
    <property type="term" value="C:nucleus"/>
    <property type="evidence" value="ECO:0007669"/>
    <property type="project" value="UniProtKB-SubCell"/>
</dbReference>
<dbReference type="InterPro" id="IPR000504">
    <property type="entry name" value="RRM_dom"/>
</dbReference>
<keyword evidence="3" id="KW-0694">RNA-binding</keyword>
<sequence>MAHVADVECGGVSIMLRNIPNRITQEQLVEALDDAGLRSVRFAVHVPRGARRGVNVGYAFIKFESQADSDAHSAKIDGMTFSSSNSKKVTRVCPAYTDTVGTAVWGAFGSAGPPRAEAGIESGAATRSGSPSAKSEASLTTASGSDSGSIGDAVPGFYSTSWPLSPPPGLDSPVTGPTTLMLRNIPNRMTHDGLCAFLNANGIAGTGYTVRLPRGARSGVSAGYAFIEFESAVDAAACMPKINGIRFEGTNSQKVTQVTFATAPKVRADLEDFCAVHGDDGSGRPAHVVTLRNVPHPMTEARLRGWLAAQGCGAMQYAVHIPSVTARGENGACAYLYFDSPHEAAACVHLVVGLRFEEKPAQNTTAFYPYESQSWTNYPYARSNWGEW</sequence>
<reference evidence="6" key="1">
    <citation type="submission" date="2021-01" db="EMBL/GenBank/DDBJ databases">
        <authorList>
            <person name="Corre E."/>
            <person name="Pelletier E."/>
            <person name="Niang G."/>
            <person name="Scheremetjew M."/>
            <person name="Finn R."/>
            <person name="Kale V."/>
            <person name="Holt S."/>
            <person name="Cochrane G."/>
            <person name="Meng A."/>
            <person name="Brown T."/>
            <person name="Cohen L."/>
        </authorList>
    </citation>
    <scope>NUCLEOTIDE SEQUENCE</scope>
    <source>
        <strain evidence="6">LB1974</strain>
    </source>
</reference>
<dbReference type="InterPro" id="IPR012677">
    <property type="entry name" value="Nucleotide-bd_a/b_plait_sf"/>
</dbReference>
<dbReference type="GO" id="GO:0000398">
    <property type="term" value="P:mRNA splicing, via spliceosome"/>
    <property type="evidence" value="ECO:0007669"/>
    <property type="project" value="TreeGrafter"/>
</dbReference>
<dbReference type="AlphaFoldDB" id="A0A7S4GLH4"/>
<feature type="region of interest" description="Disordered" evidence="4">
    <location>
        <begin position="115"/>
        <end position="148"/>
    </location>
</feature>
<feature type="domain" description="RRM" evidence="5">
    <location>
        <begin position="12"/>
        <end position="97"/>
    </location>
</feature>
<dbReference type="SMART" id="SM00360">
    <property type="entry name" value="RRM"/>
    <property type="match status" value="2"/>
</dbReference>
<name>A0A7S4GLH4_OXYMA</name>
<gene>
    <name evidence="6" type="ORF">OMAR00294_LOCUS501</name>
</gene>
<evidence type="ECO:0000313" key="6">
    <source>
        <dbReference type="EMBL" id="CAE0840483.1"/>
    </source>
</evidence>
<dbReference type="PROSITE" id="PS50102">
    <property type="entry name" value="RRM"/>
    <property type="match status" value="2"/>
</dbReference>
<dbReference type="Pfam" id="PF04059">
    <property type="entry name" value="RRM_2"/>
    <property type="match status" value="2"/>
</dbReference>
<dbReference type="Gene3D" id="3.30.70.330">
    <property type="match status" value="2"/>
</dbReference>
<evidence type="ECO:0000256" key="4">
    <source>
        <dbReference type="SAM" id="MobiDB-lite"/>
    </source>
</evidence>